<keyword evidence="2" id="KW-1185">Reference proteome</keyword>
<accession>A0A2Z6RVC6</accession>
<protein>
    <submittedName>
        <fullName evidence="1">Uncharacterized protein</fullName>
    </submittedName>
</protein>
<name>A0A2Z6RVC6_9GLOM</name>
<sequence length="195" mass="22309">MLIGDISAANITNDAKVDERVRLTLELEDPEITIDLHVHYASALFQYEKEFAVKFKKITNLIFLDDKHHYKVGEPGFPIVAVERGKKVIVSKDITFAVADHDFTKMGIISSVIMICNIPESINGDFYEGKIHIRIKDPIFQPSLPFCYVTELYHILLEEKLVEKPVLCLYTDGRSPLHIYLCPALIYLSFHCTRP</sequence>
<comment type="caution">
    <text evidence="1">The sequence shown here is derived from an EMBL/GenBank/DDBJ whole genome shotgun (WGS) entry which is preliminary data.</text>
</comment>
<dbReference type="AlphaFoldDB" id="A0A2Z6RVC6"/>
<organism evidence="1 2">
    <name type="scientific">Rhizophagus clarus</name>
    <dbReference type="NCBI Taxonomy" id="94130"/>
    <lineage>
        <taxon>Eukaryota</taxon>
        <taxon>Fungi</taxon>
        <taxon>Fungi incertae sedis</taxon>
        <taxon>Mucoromycota</taxon>
        <taxon>Glomeromycotina</taxon>
        <taxon>Glomeromycetes</taxon>
        <taxon>Glomerales</taxon>
        <taxon>Glomeraceae</taxon>
        <taxon>Rhizophagus</taxon>
    </lineage>
</organism>
<dbReference type="Proteomes" id="UP000247702">
    <property type="component" value="Unassembled WGS sequence"/>
</dbReference>
<dbReference type="EMBL" id="BEXD01004119">
    <property type="protein sequence ID" value="GBC07078.1"/>
    <property type="molecule type" value="Genomic_DNA"/>
</dbReference>
<proteinExistence type="predicted"/>
<evidence type="ECO:0000313" key="1">
    <source>
        <dbReference type="EMBL" id="GBC07078.1"/>
    </source>
</evidence>
<gene>
    <name evidence="1" type="ORF">RclHR1_07230005</name>
</gene>
<evidence type="ECO:0000313" key="2">
    <source>
        <dbReference type="Proteomes" id="UP000247702"/>
    </source>
</evidence>
<reference evidence="1 2" key="1">
    <citation type="submission" date="2017-11" db="EMBL/GenBank/DDBJ databases">
        <title>The genome of Rhizophagus clarus HR1 reveals common genetic basis of auxotrophy among arbuscular mycorrhizal fungi.</title>
        <authorList>
            <person name="Kobayashi Y."/>
        </authorList>
    </citation>
    <scope>NUCLEOTIDE SEQUENCE [LARGE SCALE GENOMIC DNA]</scope>
    <source>
        <strain evidence="1 2">HR1</strain>
    </source>
</reference>